<reference evidence="1" key="2">
    <citation type="journal article" date="2015" name="Fish Shellfish Immunol.">
        <title>Early steps in the European eel (Anguilla anguilla)-Vibrio vulnificus interaction in the gills: Role of the RtxA13 toxin.</title>
        <authorList>
            <person name="Callol A."/>
            <person name="Pajuelo D."/>
            <person name="Ebbesson L."/>
            <person name="Teles M."/>
            <person name="MacKenzie S."/>
            <person name="Amaro C."/>
        </authorList>
    </citation>
    <scope>NUCLEOTIDE SEQUENCE</scope>
</reference>
<organism evidence="1">
    <name type="scientific">Anguilla anguilla</name>
    <name type="common">European freshwater eel</name>
    <name type="synonym">Muraena anguilla</name>
    <dbReference type="NCBI Taxonomy" id="7936"/>
    <lineage>
        <taxon>Eukaryota</taxon>
        <taxon>Metazoa</taxon>
        <taxon>Chordata</taxon>
        <taxon>Craniata</taxon>
        <taxon>Vertebrata</taxon>
        <taxon>Euteleostomi</taxon>
        <taxon>Actinopterygii</taxon>
        <taxon>Neopterygii</taxon>
        <taxon>Teleostei</taxon>
        <taxon>Anguilliformes</taxon>
        <taxon>Anguillidae</taxon>
        <taxon>Anguilla</taxon>
    </lineage>
</organism>
<dbReference type="AlphaFoldDB" id="A0A0E9V6K3"/>
<evidence type="ECO:0000313" key="1">
    <source>
        <dbReference type="EMBL" id="JAH73090.1"/>
    </source>
</evidence>
<accession>A0A0E9V6K3</accession>
<proteinExistence type="predicted"/>
<dbReference type="EMBL" id="GBXM01035487">
    <property type="protein sequence ID" value="JAH73090.1"/>
    <property type="molecule type" value="Transcribed_RNA"/>
</dbReference>
<name>A0A0E9V6K3_ANGAN</name>
<protein>
    <submittedName>
        <fullName evidence="1">Uncharacterized protein</fullName>
    </submittedName>
</protein>
<reference evidence="1" key="1">
    <citation type="submission" date="2014-11" db="EMBL/GenBank/DDBJ databases">
        <authorList>
            <person name="Amaro Gonzalez C."/>
        </authorList>
    </citation>
    <scope>NUCLEOTIDE SEQUENCE</scope>
</reference>
<sequence>MPTISDRLVHSFPECNKTFIPDLGQIHICFGFKYSSTPYRYCLVYRNQLK</sequence>